<dbReference type="SUPFAM" id="SSF49265">
    <property type="entry name" value="Fibronectin type III"/>
    <property type="match status" value="1"/>
</dbReference>
<dbReference type="Proteomes" id="UP000702964">
    <property type="component" value="Unassembled WGS sequence"/>
</dbReference>
<dbReference type="SUPFAM" id="SSF51126">
    <property type="entry name" value="Pectin lyase-like"/>
    <property type="match status" value="1"/>
</dbReference>
<evidence type="ECO:0000256" key="3">
    <source>
        <dbReference type="ARBA" id="ARBA00022729"/>
    </source>
</evidence>
<dbReference type="InterPro" id="IPR011050">
    <property type="entry name" value="Pectin_lyase_fold/virulence"/>
</dbReference>
<dbReference type="InterPro" id="IPR008979">
    <property type="entry name" value="Galactose-bd-like_sf"/>
</dbReference>
<gene>
    <name evidence="6" type="ORF">G195_002019</name>
</gene>
<comment type="subcellular location">
    <subcellularLocation>
        <location evidence="1">Secreted</location>
    </subcellularLocation>
</comment>
<dbReference type="Pfam" id="PF13229">
    <property type="entry name" value="Beta_helix"/>
    <property type="match status" value="1"/>
</dbReference>
<dbReference type="PROSITE" id="PS50022">
    <property type="entry name" value="FA58C_3"/>
    <property type="match status" value="1"/>
</dbReference>
<dbReference type="InterPro" id="IPR029058">
    <property type="entry name" value="AB_hydrolase_fold"/>
</dbReference>
<evidence type="ECO:0000256" key="2">
    <source>
        <dbReference type="ARBA" id="ARBA00022525"/>
    </source>
</evidence>
<dbReference type="InterPro" id="IPR006626">
    <property type="entry name" value="PbH1"/>
</dbReference>
<sequence length="1328" mass="141375">MSVILISGTIVPVLEVRAMEDAAPPSILNATQEENIPDPEGPELEIYAENFDDPDNFGSTGGIALRAPWLQEGAGGSKAKTSSSTTAPSLPNMIKMDGTDALALPLDLTGYGNIRLSYYTRASSYISGSVIIEWSKDDGASWTTLETFELPPGTPDLKNKEGNTLKSWTLGSEANNNSTVKIRFRTGDAMQANMYIDNVAIYGQAIPGITPAPSPVPPGEGNTEFTPPQGVTLYEDVEIGTAGGRAMYSSFAVPETAAAEPMPVIVYIHGGGWNHGDRKQALNSICNYVLKRGYIGVSLDYRLTPEAPFPAQIQDVKLAIRYLRAHAAQYNLDPSRIGVWGSSAGGHLAALLGTTGDMVAGDTVVLDTGVTVDVPDLEGSGGWPEYSDKVQAVADWYGPADFTTTFANNYSSVTALLGGHRAFDVPEQARLAMPGIYASPDDPPFWIRHGDADATIPYTDSVTFAGQLQSAGVPIVDLKVVPGQGHGFTGTSSETANAEAWAFLDEHVKNRIVTEPIIFKSNREDTSSGEEEEEEDKPLIEKVIVSKLPSDDAAIDSGKPDVNFNQATGSSTGLLSISSTSSTKKYVYFKFDMTGNEPEGDRYRLRIAAKKGTSNTDTELSVYGLDATDWSESSLTWSNAPVKILSESSLLGSFQVTADRNGSPAVYEVDVTDYVKSLSEAGQVAFLLGDAGSTGVSVNVYAKEANGTSNPRPQLSVIALIEDGTDTQAPEWAPDDALVVRNWGTDFAELRWPAASDDTAVSAYRIYRDGVLLDEQNKQSFRDSGLAAGISYTFQVRAIDEAGNVSSALSTDLTTLVVPVSSLPVASVSASGSDGNLATNTIDNNSYTRWSVAGEGQWITYDLGQAQQVGYVGIGFYKGDVRKTFFEIETSFDGELWTQVFNGESSGDTTEMQAFDIPDTSARYAAIDEANVGDEVFLPNGVYNLLSGPDGTTNLMLKSGVNLRGESSEGTVLKTSLDQVTGSTVLKASAQHSILVSNMTLTSSWSGSYTTDHKSNNPSAGGPDSMIHIANYGEAPSYNITIDGVIVEKFKRMAIRIEHSRDVVVKHATFRNATDLGPGGSGYGISIQGTAKTDRLGFANDTIWNVVEDSMFEGPYLRHGALIQFVAHNNVLRGNTFNGTKLDAIDLHGELEYFNEISGNVITDVLTGAGIGLGNTGGSAPSNHSKSGKGNYIHDNTITNSQIGISVTMGTPDTLIEDNLIENTTTIADAAGIKVLNGPGTVIRGNIIRNNTANGYWGVRLERDKGDAGAGNIGEGNPENVLIENNRIEGNTNGIGLFAGVGILLKANILNNVNENYYKAAGVTVTEL</sequence>
<dbReference type="InterPro" id="IPR036116">
    <property type="entry name" value="FN3_sf"/>
</dbReference>
<evidence type="ECO:0000313" key="6">
    <source>
        <dbReference type="EMBL" id="KAF4324591.1"/>
    </source>
</evidence>
<dbReference type="SUPFAM" id="SSF53474">
    <property type="entry name" value="alpha/beta-Hydrolases"/>
    <property type="match status" value="1"/>
</dbReference>
<dbReference type="Pfam" id="PF00754">
    <property type="entry name" value="F5_F8_type_C"/>
    <property type="match status" value="1"/>
</dbReference>
<accession>A0A8J4WPD4</accession>
<dbReference type="Gene3D" id="3.40.50.1820">
    <property type="entry name" value="alpha/beta hydrolase"/>
    <property type="match status" value="1"/>
</dbReference>
<dbReference type="EMBL" id="AOFI03000016">
    <property type="protein sequence ID" value="KAF4324591.1"/>
    <property type="molecule type" value="Genomic_DNA"/>
</dbReference>
<dbReference type="Gene3D" id="2.60.40.10">
    <property type="entry name" value="Immunoglobulins"/>
    <property type="match status" value="1"/>
</dbReference>
<dbReference type="InterPro" id="IPR039448">
    <property type="entry name" value="Beta_helix"/>
</dbReference>
<organism evidence="6 7">
    <name type="scientific">Phytophthora kernoviae 00238/432</name>
    <dbReference type="NCBI Taxonomy" id="1284355"/>
    <lineage>
        <taxon>Eukaryota</taxon>
        <taxon>Sar</taxon>
        <taxon>Stramenopiles</taxon>
        <taxon>Oomycota</taxon>
        <taxon>Peronosporomycetes</taxon>
        <taxon>Peronosporales</taxon>
        <taxon>Peronosporaceae</taxon>
        <taxon>Phytophthora</taxon>
    </lineage>
</organism>
<dbReference type="Pfam" id="PF24517">
    <property type="entry name" value="CBM96"/>
    <property type="match status" value="1"/>
</dbReference>
<dbReference type="Pfam" id="PF20434">
    <property type="entry name" value="BD-FAE"/>
    <property type="match status" value="1"/>
</dbReference>
<dbReference type="InterPro" id="IPR003961">
    <property type="entry name" value="FN3_dom"/>
</dbReference>
<evidence type="ECO:0000259" key="5">
    <source>
        <dbReference type="PROSITE" id="PS50022"/>
    </source>
</evidence>
<dbReference type="InterPro" id="IPR000421">
    <property type="entry name" value="FA58C"/>
</dbReference>
<dbReference type="PANTHER" id="PTHR48081:SF13">
    <property type="entry name" value="ALPHA_BETA HYDROLASE"/>
    <property type="match status" value="1"/>
</dbReference>
<dbReference type="Gene3D" id="2.60.120.260">
    <property type="entry name" value="Galactose-binding domain-like"/>
    <property type="match status" value="2"/>
</dbReference>
<dbReference type="SMART" id="SM00060">
    <property type="entry name" value="FN3"/>
    <property type="match status" value="1"/>
</dbReference>
<name>A0A8J4WPD4_9STRA</name>
<dbReference type="InterPro" id="IPR055372">
    <property type="entry name" value="CBM96"/>
</dbReference>
<reference evidence="6" key="1">
    <citation type="journal article" date="2015" name="Genom Data">
        <title>Draft genome sequences of Phytophthora kernoviae and Phytophthora ramorum lineage EU2 from Scotland.</title>
        <authorList>
            <person name="Sambles C."/>
            <person name="Schlenzig A."/>
            <person name="O'Neill P."/>
            <person name="Grant M."/>
            <person name="Studholme D.J."/>
        </authorList>
    </citation>
    <scope>NUCLEOTIDE SEQUENCE</scope>
    <source>
        <strain evidence="6">00238/432</strain>
    </source>
</reference>
<reference evidence="6" key="2">
    <citation type="submission" date="2020-02" db="EMBL/GenBank/DDBJ databases">
        <authorList>
            <person name="Studholme D.J."/>
        </authorList>
    </citation>
    <scope>NUCLEOTIDE SEQUENCE</scope>
    <source>
        <strain evidence="6">00238/432</strain>
    </source>
</reference>
<proteinExistence type="predicted"/>
<keyword evidence="3" id="KW-0732">Signal</keyword>
<evidence type="ECO:0000256" key="1">
    <source>
        <dbReference type="ARBA" id="ARBA00004613"/>
    </source>
</evidence>
<dbReference type="Gene3D" id="2.160.20.10">
    <property type="entry name" value="Single-stranded right-handed beta-helix, Pectin lyase-like"/>
    <property type="match status" value="1"/>
</dbReference>
<dbReference type="InterPro" id="IPR013783">
    <property type="entry name" value="Ig-like_fold"/>
</dbReference>
<comment type="caution">
    <text evidence="6">The sequence shown here is derived from an EMBL/GenBank/DDBJ whole genome shotgun (WGS) entry which is preliminary data.</text>
</comment>
<protein>
    <recommendedName>
        <fullName evidence="5">F5/8 type C domain-containing protein</fullName>
    </recommendedName>
</protein>
<dbReference type="PANTHER" id="PTHR48081">
    <property type="entry name" value="AB HYDROLASE SUPERFAMILY PROTEIN C4A8.06C"/>
    <property type="match status" value="1"/>
</dbReference>
<dbReference type="GO" id="GO:0005576">
    <property type="term" value="C:extracellular region"/>
    <property type="evidence" value="ECO:0007669"/>
    <property type="project" value="UniProtKB-SubCell"/>
</dbReference>
<dbReference type="SUPFAM" id="SSF49785">
    <property type="entry name" value="Galactose-binding domain-like"/>
    <property type="match status" value="1"/>
</dbReference>
<dbReference type="SMART" id="SM00710">
    <property type="entry name" value="PbH1"/>
    <property type="match status" value="8"/>
</dbReference>
<dbReference type="CDD" id="cd00063">
    <property type="entry name" value="FN3"/>
    <property type="match status" value="1"/>
</dbReference>
<keyword evidence="2" id="KW-0964">Secreted</keyword>
<dbReference type="InterPro" id="IPR012334">
    <property type="entry name" value="Pectin_lyas_fold"/>
</dbReference>
<dbReference type="GO" id="GO:0016787">
    <property type="term" value="F:hydrolase activity"/>
    <property type="evidence" value="ECO:0007669"/>
    <property type="project" value="UniProtKB-KW"/>
</dbReference>
<feature type="domain" description="F5/8 type C" evidence="5">
    <location>
        <begin position="806"/>
        <end position="927"/>
    </location>
</feature>
<dbReference type="NCBIfam" id="NF033679">
    <property type="entry name" value="DNRLRE_dom"/>
    <property type="match status" value="1"/>
</dbReference>
<evidence type="ECO:0000313" key="7">
    <source>
        <dbReference type="Proteomes" id="UP000702964"/>
    </source>
</evidence>
<dbReference type="InterPro" id="IPR049492">
    <property type="entry name" value="BD-FAE-like_dom"/>
</dbReference>
<keyword evidence="4" id="KW-0378">Hydrolase</keyword>
<dbReference type="InterPro" id="IPR050300">
    <property type="entry name" value="GDXG_lipolytic_enzyme"/>
</dbReference>
<evidence type="ECO:0000256" key="4">
    <source>
        <dbReference type="ARBA" id="ARBA00022801"/>
    </source>
</evidence>